<dbReference type="InterPro" id="IPR029033">
    <property type="entry name" value="His_PPase_superfam"/>
</dbReference>
<accession>A0A8J3ZCV5</accession>
<dbReference type="EMBL" id="BOPG01000068">
    <property type="protein sequence ID" value="GIJ61621.1"/>
    <property type="molecule type" value="Genomic_DNA"/>
</dbReference>
<dbReference type="Proteomes" id="UP000612585">
    <property type="component" value="Unassembled WGS sequence"/>
</dbReference>
<sequence>MTVRTLVLLRHAKAANPEGVADHDRPLTARGHADASAAGAWLTSRNLRPQRVLCSTSRRTRETWHSVRVALGDAGIAPDLVLSPELYSAGTIAMLELIRAMSPDVGVLMVVGHNPTVSMVSVLLDPGTEVEEGLRTAGIAVHVVDGEWTDFGPDQAPLSAAHTARASV</sequence>
<proteinExistence type="predicted"/>
<dbReference type="CDD" id="cd07067">
    <property type="entry name" value="HP_PGM_like"/>
    <property type="match status" value="1"/>
</dbReference>
<dbReference type="Gene3D" id="3.40.50.1240">
    <property type="entry name" value="Phosphoglycerate mutase-like"/>
    <property type="match status" value="1"/>
</dbReference>
<dbReference type="SMART" id="SM00855">
    <property type="entry name" value="PGAM"/>
    <property type="match status" value="1"/>
</dbReference>
<evidence type="ECO:0000313" key="1">
    <source>
        <dbReference type="EMBL" id="GIJ61621.1"/>
    </source>
</evidence>
<comment type="caution">
    <text evidence="1">The sequence shown here is derived from an EMBL/GenBank/DDBJ whole genome shotgun (WGS) entry which is preliminary data.</text>
</comment>
<evidence type="ECO:0000313" key="2">
    <source>
        <dbReference type="Proteomes" id="UP000612585"/>
    </source>
</evidence>
<dbReference type="RefSeq" id="WP_204006683.1">
    <property type="nucleotide sequence ID" value="NZ_BOPG01000068.1"/>
</dbReference>
<name>A0A8J3ZCV5_9ACTN</name>
<dbReference type="PANTHER" id="PTHR47623">
    <property type="entry name" value="OS09G0287300 PROTEIN"/>
    <property type="match status" value="1"/>
</dbReference>
<keyword evidence="2" id="KW-1185">Reference proteome</keyword>
<organism evidence="1 2">
    <name type="scientific">Virgisporangium aurantiacum</name>
    <dbReference type="NCBI Taxonomy" id="175570"/>
    <lineage>
        <taxon>Bacteria</taxon>
        <taxon>Bacillati</taxon>
        <taxon>Actinomycetota</taxon>
        <taxon>Actinomycetes</taxon>
        <taxon>Micromonosporales</taxon>
        <taxon>Micromonosporaceae</taxon>
        <taxon>Virgisporangium</taxon>
    </lineage>
</organism>
<dbReference type="InterPro" id="IPR013078">
    <property type="entry name" value="His_Pase_superF_clade-1"/>
</dbReference>
<dbReference type="PANTHER" id="PTHR47623:SF1">
    <property type="entry name" value="OS09G0287300 PROTEIN"/>
    <property type="match status" value="1"/>
</dbReference>
<gene>
    <name evidence="1" type="ORF">Vau01_091370</name>
</gene>
<dbReference type="Pfam" id="PF00300">
    <property type="entry name" value="His_Phos_1"/>
    <property type="match status" value="1"/>
</dbReference>
<protein>
    <submittedName>
        <fullName evidence="1">Phosphoglycerate mutase</fullName>
    </submittedName>
</protein>
<dbReference type="SUPFAM" id="SSF53254">
    <property type="entry name" value="Phosphoglycerate mutase-like"/>
    <property type="match status" value="1"/>
</dbReference>
<dbReference type="AlphaFoldDB" id="A0A8J3ZCV5"/>
<reference evidence="1" key="1">
    <citation type="submission" date="2021-01" db="EMBL/GenBank/DDBJ databases">
        <title>Whole genome shotgun sequence of Virgisporangium aurantiacum NBRC 16421.</title>
        <authorList>
            <person name="Komaki H."/>
            <person name="Tamura T."/>
        </authorList>
    </citation>
    <scope>NUCLEOTIDE SEQUENCE</scope>
    <source>
        <strain evidence="1">NBRC 16421</strain>
    </source>
</reference>